<reference evidence="1" key="1">
    <citation type="submission" date="2019-08" db="EMBL/GenBank/DDBJ databases">
        <authorList>
            <person name="Kucharzyk K."/>
            <person name="Murdoch R.W."/>
            <person name="Higgins S."/>
            <person name="Loffler F."/>
        </authorList>
    </citation>
    <scope>NUCLEOTIDE SEQUENCE</scope>
</reference>
<gene>
    <name evidence="1" type="ORF">SDC9_150624</name>
</gene>
<proteinExistence type="predicted"/>
<organism evidence="1">
    <name type="scientific">bioreactor metagenome</name>
    <dbReference type="NCBI Taxonomy" id="1076179"/>
    <lineage>
        <taxon>unclassified sequences</taxon>
        <taxon>metagenomes</taxon>
        <taxon>ecological metagenomes</taxon>
    </lineage>
</organism>
<protein>
    <recommendedName>
        <fullName evidence="2">Redox-active protein (C_GCAxxG_C_C)</fullName>
    </recommendedName>
</protein>
<dbReference type="EMBL" id="VSSQ01049313">
    <property type="protein sequence ID" value="MPN03394.1"/>
    <property type="molecule type" value="Genomic_DNA"/>
</dbReference>
<accession>A0A645ESB2</accession>
<evidence type="ECO:0008006" key="2">
    <source>
        <dbReference type="Google" id="ProtNLM"/>
    </source>
</evidence>
<sequence length="112" mass="12013">MSKEKALAIFTAVPRTHNCAQAVAAGFAREALVDTLHDCGGGRAPEGLCGALHAALLMAPEDRREELRKRFAAGAGSVYCRTLKQELKFPCAECVRLGAALAEEFADKPEIR</sequence>
<dbReference type="AlphaFoldDB" id="A0A645ESB2"/>
<name>A0A645ESB2_9ZZZZ</name>
<evidence type="ECO:0000313" key="1">
    <source>
        <dbReference type="EMBL" id="MPN03394.1"/>
    </source>
</evidence>
<comment type="caution">
    <text evidence="1">The sequence shown here is derived from an EMBL/GenBank/DDBJ whole genome shotgun (WGS) entry which is preliminary data.</text>
</comment>